<dbReference type="AlphaFoldDB" id="A0A848KG73"/>
<comment type="caution">
    <text evidence="3">The sequence shown here is derived from an EMBL/GenBank/DDBJ whole genome shotgun (WGS) entry which is preliminary data.</text>
</comment>
<dbReference type="Proteomes" id="UP000535543">
    <property type="component" value="Unassembled WGS sequence"/>
</dbReference>
<feature type="signal peptide" evidence="1">
    <location>
        <begin position="1"/>
        <end position="28"/>
    </location>
</feature>
<accession>A0A848KG73</accession>
<reference evidence="3 4" key="2">
    <citation type="submission" date="2020-06" db="EMBL/GenBank/DDBJ databases">
        <title>Antribacter stalactiti gen. nov., sp. nov., a new member of the family Nacardiaceae isolated from a cave.</title>
        <authorList>
            <person name="Kim I.S."/>
        </authorList>
    </citation>
    <scope>NUCLEOTIDE SEQUENCE [LARGE SCALE GENOMIC DNA]</scope>
    <source>
        <strain evidence="3 4">YC2-7</strain>
    </source>
</reference>
<dbReference type="EMBL" id="VCQU01000004">
    <property type="protein sequence ID" value="NMN96104.1"/>
    <property type="molecule type" value="Genomic_DNA"/>
</dbReference>
<feature type="domain" description="DUF4189" evidence="2">
    <location>
        <begin position="33"/>
        <end position="122"/>
    </location>
</feature>
<name>A0A848KG73_9NOCA</name>
<evidence type="ECO:0000256" key="1">
    <source>
        <dbReference type="SAM" id="SignalP"/>
    </source>
</evidence>
<sequence>MNKIVARTAVIAATAGAAIAIATGPASASADNYGSIAISTSTGNIGWSYDYASRATAESVALSNCNASDCSAVVWFANGCGAVSKAPNGAWGWGYAASREGAEAQALSHTQGANAEIVRWVCTTGHQ</sequence>
<reference evidence="3 4" key="1">
    <citation type="submission" date="2019-05" db="EMBL/GenBank/DDBJ databases">
        <authorList>
            <person name="Lee S.D."/>
        </authorList>
    </citation>
    <scope>NUCLEOTIDE SEQUENCE [LARGE SCALE GENOMIC DNA]</scope>
    <source>
        <strain evidence="3 4">YC2-7</strain>
    </source>
</reference>
<protein>
    <submittedName>
        <fullName evidence="3">DUF4189 domain-containing protein</fullName>
    </submittedName>
</protein>
<keyword evidence="1" id="KW-0732">Signal</keyword>
<dbReference type="RefSeq" id="WP_169587667.1">
    <property type="nucleotide sequence ID" value="NZ_VCQU01000004.1"/>
</dbReference>
<dbReference type="InterPro" id="IPR025240">
    <property type="entry name" value="DUF4189"/>
</dbReference>
<evidence type="ECO:0000259" key="2">
    <source>
        <dbReference type="Pfam" id="PF13827"/>
    </source>
</evidence>
<organism evidence="3 4">
    <name type="scientific">Antrihabitans stalactiti</name>
    <dbReference type="NCBI Taxonomy" id="2584121"/>
    <lineage>
        <taxon>Bacteria</taxon>
        <taxon>Bacillati</taxon>
        <taxon>Actinomycetota</taxon>
        <taxon>Actinomycetes</taxon>
        <taxon>Mycobacteriales</taxon>
        <taxon>Nocardiaceae</taxon>
        <taxon>Antrihabitans</taxon>
    </lineage>
</organism>
<dbReference type="Pfam" id="PF13827">
    <property type="entry name" value="DUF4189"/>
    <property type="match status" value="1"/>
</dbReference>
<evidence type="ECO:0000313" key="3">
    <source>
        <dbReference type="EMBL" id="NMN96104.1"/>
    </source>
</evidence>
<keyword evidence="4" id="KW-1185">Reference proteome</keyword>
<gene>
    <name evidence="3" type="ORF">FGL95_13785</name>
</gene>
<feature type="chain" id="PRO_5038446471" evidence="1">
    <location>
        <begin position="29"/>
        <end position="127"/>
    </location>
</feature>
<proteinExistence type="predicted"/>
<evidence type="ECO:0000313" key="4">
    <source>
        <dbReference type="Proteomes" id="UP000535543"/>
    </source>
</evidence>